<reference evidence="1" key="1">
    <citation type="journal article" date="2021" name="Proc. Natl. Acad. Sci. U.S.A.">
        <title>A Catalog of Tens of Thousands of Viruses from Human Metagenomes Reveals Hidden Associations with Chronic Diseases.</title>
        <authorList>
            <person name="Tisza M.J."/>
            <person name="Buck C.B."/>
        </authorList>
    </citation>
    <scope>NUCLEOTIDE SEQUENCE</scope>
    <source>
        <strain evidence="1">CtSqC25</strain>
    </source>
</reference>
<evidence type="ECO:0000313" key="1">
    <source>
        <dbReference type="EMBL" id="DAD65269.1"/>
    </source>
</evidence>
<accession>A0A8S5L699</accession>
<name>A0A8S5L699_9CAUD</name>
<proteinExistence type="predicted"/>
<protein>
    <submittedName>
        <fullName evidence="1">Uncharacterized protein</fullName>
    </submittedName>
</protein>
<dbReference type="EMBL" id="BK014639">
    <property type="protein sequence ID" value="DAD65269.1"/>
    <property type="molecule type" value="Genomic_DNA"/>
</dbReference>
<organism evidence="1">
    <name type="scientific">Siphoviridae sp. ctSqC25</name>
    <dbReference type="NCBI Taxonomy" id="2823582"/>
    <lineage>
        <taxon>Viruses</taxon>
        <taxon>Duplodnaviria</taxon>
        <taxon>Heunggongvirae</taxon>
        <taxon>Uroviricota</taxon>
        <taxon>Caudoviricetes</taxon>
    </lineage>
</organism>
<sequence length="138" mass="16482">MRKRNHENKRWTADDAVYVRQHYGKVSLEDMAAHLGRSSMSVRLYILRNRLTTGRTVKRNLLVEMLRMKFRHIEDFTPTRTFYQETGIGQRRYWDLFFGRKPITGKEYAAVAEYLGVTVQEAFESRQLELFEENEKTV</sequence>